<dbReference type="EMBL" id="JAALLS010000004">
    <property type="protein sequence ID" value="NGP87621.1"/>
    <property type="molecule type" value="Genomic_DNA"/>
</dbReference>
<dbReference type="GO" id="GO:0006567">
    <property type="term" value="P:L-threonine catabolic process"/>
    <property type="evidence" value="ECO:0007669"/>
    <property type="project" value="TreeGrafter"/>
</dbReference>
<sequence>MGKILITGACGQLGSELTEKLRSIYGKEEVVATDIQDPPESISDGPFEYLDVMKKDAIAKVIDEHDIKEVYHLAALLSAKAEQNIELGWKLNMDGLLHVLNLAKEKSLDKIFWPSSIAVFGPDAPSKDTGQNVALNPTTVYGISKMAGEQWCSYFHENFGVDVRSLRYPGLIGYKSLPGGGTTDYAVDIHYKALKNEPFSCFLDKDNALPMMYMEDAIDATIQLMQADESDIEIRTSYNLSAISFTPEEIAEAIKKHMPGFEISYDPDYRKKIADSWPDSIDDSPAREQWGWNHEYDLNKMVGDMLANIPKANPEMLKAKEA</sequence>
<dbReference type="InterPro" id="IPR001509">
    <property type="entry name" value="Epimerase_deHydtase"/>
</dbReference>
<dbReference type="Pfam" id="PF01370">
    <property type="entry name" value="Epimerase"/>
    <property type="match status" value="1"/>
</dbReference>
<evidence type="ECO:0000313" key="4">
    <source>
        <dbReference type="Proteomes" id="UP000479132"/>
    </source>
</evidence>
<dbReference type="PANTHER" id="PTHR42687">
    <property type="entry name" value="L-THREONINE 3-DEHYDROGENASE"/>
    <property type="match status" value="1"/>
</dbReference>
<dbReference type="AlphaFoldDB" id="A0A6M1T6G9"/>
<gene>
    <name evidence="3" type="ORF">G3569_04590</name>
</gene>
<dbReference type="PANTHER" id="PTHR42687:SF1">
    <property type="entry name" value="L-THREONINE 3-DEHYDROGENASE, MITOCHONDRIAL"/>
    <property type="match status" value="1"/>
</dbReference>
<keyword evidence="4" id="KW-1185">Reference proteome</keyword>
<dbReference type="FunFam" id="3.40.50.720:FF:000077">
    <property type="entry name" value="L-threonine 3-dehydrogenase, mitochondrial"/>
    <property type="match status" value="1"/>
</dbReference>
<dbReference type="Gene3D" id="3.40.50.720">
    <property type="entry name" value="NAD(P)-binding Rossmann-like Domain"/>
    <property type="match status" value="1"/>
</dbReference>
<evidence type="ECO:0000259" key="2">
    <source>
        <dbReference type="Pfam" id="PF01370"/>
    </source>
</evidence>
<comment type="similarity">
    <text evidence="1">Belongs to the NAD(P)-dependent epimerase/dehydratase family.</text>
</comment>
<name>A0A6M1T6G9_9BACT</name>
<dbReference type="InterPro" id="IPR051225">
    <property type="entry name" value="NAD(P)_epim/dehydratase"/>
</dbReference>
<dbReference type="GO" id="GO:0008743">
    <property type="term" value="F:L-threonine 3-dehydrogenase activity"/>
    <property type="evidence" value="ECO:0007669"/>
    <property type="project" value="TreeGrafter"/>
</dbReference>
<accession>A0A6M1T6G9</accession>
<dbReference type="RefSeq" id="WP_165266550.1">
    <property type="nucleotide sequence ID" value="NZ_JAALLS010000004.1"/>
</dbReference>
<comment type="caution">
    <text evidence="3">The sequence shown here is derived from an EMBL/GenBank/DDBJ whole genome shotgun (WGS) entry which is preliminary data.</text>
</comment>
<reference evidence="3 4" key="1">
    <citation type="submission" date="2020-02" db="EMBL/GenBank/DDBJ databases">
        <title>Aliifodinibius halophilus 2W32, complete genome.</title>
        <authorList>
            <person name="Li Y."/>
            <person name="Wu S."/>
        </authorList>
    </citation>
    <scope>NUCLEOTIDE SEQUENCE [LARGE SCALE GENOMIC DNA]</scope>
    <source>
        <strain evidence="3 4">2W32</strain>
    </source>
</reference>
<evidence type="ECO:0000256" key="1">
    <source>
        <dbReference type="ARBA" id="ARBA00007637"/>
    </source>
</evidence>
<dbReference type="InterPro" id="IPR036291">
    <property type="entry name" value="NAD(P)-bd_dom_sf"/>
</dbReference>
<dbReference type="Proteomes" id="UP000479132">
    <property type="component" value="Unassembled WGS sequence"/>
</dbReference>
<protein>
    <submittedName>
        <fullName evidence="3">NAD-dependent epimerase/dehydratase family protein</fullName>
    </submittedName>
</protein>
<proteinExistence type="inferred from homology"/>
<organism evidence="3 4">
    <name type="scientific">Fodinibius halophilus</name>
    <dbReference type="NCBI Taxonomy" id="1736908"/>
    <lineage>
        <taxon>Bacteria</taxon>
        <taxon>Pseudomonadati</taxon>
        <taxon>Balneolota</taxon>
        <taxon>Balneolia</taxon>
        <taxon>Balneolales</taxon>
        <taxon>Balneolaceae</taxon>
        <taxon>Fodinibius</taxon>
    </lineage>
</organism>
<dbReference type="SUPFAM" id="SSF51735">
    <property type="entry name" value="NAD(P)-binding Rossmann-fold domains"/>
    <property type="match status" value="1"/>
</dbReference>
<evidence type="ECO:0000313" key="3">
    <source>
        <dbReference type="EMBL" id="NGP87621.1"/>
    </source>
</evidence>
<feature type="domain" description="NAD-dependent epimerase/dehydratase" evidence="2">
    <location>
        <begin position="4"/>
        <end position="230"/>
    </location>
</feature>